<reference evidence="2 3" key="1">
    <citation type="submission" date="2016-09" db="EMBL/GenBank/DDBJ databases">
        <title>Extensive genetic diversity and differential bi-allelic expression allows diatom success in the polar Southern Ocean.</title>
        <authorList>
            <consortium name="DOE Joint Genome Institute"/>
            <person name="Mock T."/>
            <person name="Otillar R.P."/>
            <person name="Strauss J."/>
            <person name="Dupont C."/>
            <person name="Frickenhaus S."/>
            <person name="Maumus F."/>
            <person name="Mcmullan M."/>
            <person name="Sanges R."/>
            <person name="Schmutz J."/>
            <person name="Toseland A."/>
            <person name="Valas R."/>
            <person name="Veluchamy A."/>
            <person name="Ward B.J."/>
            <person name="Allen A."/>
            <person name="Barry K."/>
            <person name="Falciatore A."/>
            <person name="Ferrante M."/>
            <person name="Fortunato A.E."/>
            <person name="Gloeckner G."/>
            <person name="Gruber A."/>
            <person name="Hipkin R."/>
            <person name="Janech M."/>
            <person name="Kroth P."/>
            <person name="Leese F."/>
            <person name="Lindquist E."/>
            <person name="Lyon B.R."/>
            <person name="Martin J."/>
            <person name="Mayer C."/>
            <person name="Parker M."/>
            <person name="Quesneville H."/>
            <person name="Raymond J."/>
            <person name="Uhlig C."/>
            <person name="Valentin K.U."/>
            <person name="Worden A.Z."/>
            <person name="Armbrust E.V."/>
            <person name="Bowler C."/>
            <person name="Green B."/>
            <person name="Moulton V."/>
            <person name="Van Oosterhout C."/>
            <person name="Grigoriev I."/>
        </authorList>
    </citation>
    <scope>NUCLEOTIDE SEQUENCE [LARGE SCALE GENOMIC DNA]</scope>
    <source>
        <strain evidence="2 3">CCMP1102</strain>
    </source>
</reference>
<dbReference type="AlphaFoldDB" id="A0A1E7ER64"/>
<organism evidence="2 3">
    <name type="scientific">Fragilariopsis cylindrus CCMP1102</name>
    <dbReference type="NCBI Taxonomy" id="635003"/>
    <lineage>
        <taxon>Eukaryota</taxon>
        <taxon>Sar</taxon>
        <taxon>Stramenopiles</taxon>
        <taxon>Ochrophyta</taxon>
        <taxon>Bacillariophyta</taxon>
        <taxon>Bacillariophyceae</taxon>
        <taxon>Bacillariophycidae</taxon>
        <taxon>Bacillariales</taxon>
        <taxon>Bacillariaceae</taxon>
        <taxon>Fragilariopsis</taxon>
    </lineage>
</organism>
<keyword evidence="1" id="KW-0812">Transmembrane</keyword>
<evidence type="ECO:0000313" key="2">
    <source>
        <dbReference type="EMBL" id="OEU08316.1"/>
    </source>
</evidence>
<feature type="transmembrane region" description="Helical" evidence="1">
    <location>
        <begin position="12"/>
        <end position="33"/>
    </location>
</feature>
<accession>A0A1E7ER64</accession>
<feature type="transmembrane region" description="Helical" evidence="1">
    <location>
        <begin position="45"/>
        <end position="67"/>
    </location>
</feature>
<dbReference type="EMBL" id="KV784381">
    <property type="protein sequence ID" value="OEU08316.1"/>
    <property type="molecule type" value="Genomic_DNA"/>
</dbReference>
<sequence>MYSPESQCWTIFVTIIEFCVIFVFGLCFVGNGANLQAWFGVNGRTVIVLPLPVAWSLALESTFILTLRKTTVKLLFRQTIPYINRRHNCGTRIRSSSSSDCTFSTDTTTTVDKFQEEVISILKEESRYVSIDESIYHDTIIPKFKGGMLYKDIESGKDPNHKCHTWEFRSGICYGIKGTCPSEQFQTRHSWRCKKCGVSRTFTNVYTLDHPVALVQWLLEQDFKNGGCCCASSD</sequence>
<proteinExistence type="predicted"/>
<gene>
    <name evidence="2" type="ORF">FRACYDRAFT_250107</name>
</gene>
<protein>
    <submittedName>
        <fullName evidence="2">Uncharacterized protein</fullName>
    </submittedName>
</protein>
<dbReference type="KEGG" id="fcy:FRACYDRAFT_250107"/>
<dbReference type="Proteomes" id="UP000095751">
    <property type="component" value="Unassembled WGS sequence"/>
</dbReference>
<name>A0A1E7ER64_9STRA</name>
<dbReference type="InParanoid" id="A0A1E7ER64"/>
<keyword evidence="3" id="KW-1185">Reference proteome</keyword>
<keyword evidence="1" id="KW-0472">Membrane</keyword>
<keyword evidence="1" id="KW-1133">Transmembrane helix</keyword>
<evidence type="ECO:0000256" key="1">
    <source>
        <dbReference type="SAM" id="Phobius"/>
    </source>
</evidence>
<evidence type="ECO:0000313" key="3">
    <source>
        <dbReference type="Proteomes" id="UP000095751"/>
    </source>
</evidence>